<dbReference type="EMBL" id="BAABEY010000036">
    <property type="protein sequence ID" value="GAA4447964.1"/>
    <property type="molecule type" value="Genomic_DNA"/>
</dbReference>
<dbReference type="RefSeq" id="WP_345033149.1">
    <property type="nucleotide sequence ID" value="NZ_BAABEY010000036.1"/>
</dbReference>
<name>A0ABP8MFB4_9BACT</name>
<accession>A0ABP8MFB4</accession>
<keyword evidence="3" id="KW-1185">Reference proteome</keyword>
<sequence length="244" mass="27593">MEYQLFLLASGFVRFSSRFVFFLLVLSGLLISNAANAQTSYWAVSADIGTSLQKAKDDTLTRQGLLLPSYGASLAFGKVLSQGLDLKVGLGYRSRGGVTKVDAVISANDETTLGSYKIRSRDHFLTNDLSFQFNSSYWRVLDLLPFASLGLRNDLYLFSNTKTISKDSYFKPEESGQTWHRNRHYRPFVVGLVGTIGVRLEEDWRVGLEYYHQIFGSYQIPALVRANYSQLLTRSLQVSVTYRF</sequence>
<comment type="caution">
    <text evidence="2">The sequence shown here is derived from an EMBL/GenBank/DDBJ whole genome shotgun (WGS) entry which is preliminary data.</text>
</comment>
<dbReference type="Pfam" id="PF13568">
    <property type="entry name" value="OMP_b-brl_2"/>
    <property type="match status" value="1"/>
</dbReference>
<dbReference type="InterPro" id="IPR025665">
    <property type="entry name" value="Beta-barrel_OMP_2"/>
</dbReference>
<feature type="domain" description="Outer membrane protein beta-barrel" evidence="1">
    <location>
        <begin position="36"/>
        <end position="212"/>
    </location>
</feature>
<organism evidence="2 3">
    <name type="scientific">Ravibacter arvi</name>
    <dbReference type="NCBI Taxonomy" id="2051041"/>
    <lineage>
        <taxon>Bacteria</taxon>
        <taxon>Pseudomonadati</taxon>
        <taxon>Bacteroidota</taxon>
        <taxon>Cytophagia</taxon>
        <taxon>Cytophagales</taxon>
        <taxon>Spirosomataceae</taxon>
        <taxon>Ravibacter</taxon>
    </lineage>
</organism>
<evidence type="ECO:0000259" key="1">
    <source>
        <dbReference type="Pfam" id="PF13568"/>
    </source>
</evidence>
<protein>
    <recommendedName>
        <fullName evidence="1">Outer membrane protein beta-barrel domain-containing protein</fullName>
    </recommendedName>
</protein>
<evidence type="ECO:0000313" key="3">
    <source>
        <dbReference type="Proteomes" id="UP001501508"/>
    </source>
</evidence>
<reference evidence="3" key="1">
    <citation type="journal article" date="2019" name="Int. J. Syst. Evol. Microbiol.">
        <title>The Global Catalogue of Microorganisms (GCM) 10K type strain sequencing project: providing services to taxonomists for standard genome sequencing and annotation.</title>
        <authorList>
            <consortium name="The Broad Institute Genomics Platform"/>
            <consortium name="The Broad Institute Genome Sequencing Center for Infectious Disease"/>
            <person name="Wu L."/>
            <person name="Ma J."/>
        </authorList>
    </citation>
    <scope>NUCLEOTIDE SEQUENCE [LARGE SCALE GENOMIC DNA]</scope>
    <source>
        <strain evidence="3">JCM 31920</strain>
    </source>
</reference>
<gene>
    <name evidence="2" type="ORF">GCM10023091_43770</name>
</gene>
<evidence type="ECO:0000313" key="2">
    <source>
        <dbReference type="EMBL" id="GAA4447964.1"/>
    </source>
</evidence>
<dbReference type="Proteomes" id="UP001501508">
    <property type="component" value="Unassembled WGS sequence"/>
</dbReference>
<proteinExistence type="predicted"/>